<dbReference type="EMBL" id="BAAAFR010000001">
    <property type="protein sequence ID" value="GAA0307252.1"/>
    <property type="molecule type" value="Genomic_DNA"/>
</dbReference>
<dbReference type="Pfam" id="PF13304">
    <property type="entry name" value="AAA_21"/>
    <property type="match status" value="1"/>
</dbReference>
<protein>
    <recommendedName>
        <fullName evidence="1">ATPase AAA-type core domain-containing protein</fullName>
    </recommendedName>
</protein>
<gene>
    <name evidence="2" type="ORF">GCM10009129_00370</name>
</gene>
<evidence type="ECO:0000313" key="2">
    <source>
        <dbReference type="EMBL" id="GAA0307252.1"/>
    </source>
</evidence>
<dbReference type="PANTHER" id="PTHR43581:SF2">
    <property type="entry name" value="EXCINUCLEASE ATPASE SUBUNIT"/>
    <property type="match status" value="1"/>
</dbReference>
<feature type="domain" description="ATPase AAA-type core" evidence="1">
    <location>
        <begin position="74"/>
        <end position="184"/>
    </location>
</feature>
<reference evidence="2 3" key="1">
    <citation type="journal article" date="2019" name="Int. J. Syst. Evol. Microbiol.">
        <title>The Global Catalogue of Microorganisms (GCM) 10K type strain sequencing project: providing services to taxonomists for standard genome sequencing and annotation.</title>
        <authorList>
            <consortium name="The Broad Institute Genomics Platform"/>
            <consortium name="The Broad Institute Genome Sequencing Center for Infectious Disease"/>
            <person name="Wu L."/>
            <person name="Ma J."/>
        </authorList>
    </citation>
    <scope>NUCLEOTIDE SEQUENCE [LARGE SCALE GENOMIC DNA]</scope>
    <source>
        <strain evidence="2 3">JCM 16343</strain>
    </source>
</reference>
<accession>A0ABN0VJP2</accession>
<dbReference type="Gene3D" id="3.40.50.300">
    <property type="entry name" value="P-loop containing nucleotide triphosphate hydrolases"/>
    <property type="match status" value="1"/>
</dbReference>
<evidence type="ECO:0000313" key="3">
    <source>
        <dbReference type="Proteomes" id="UP001501787"/>
    </source>
</evidence>
<sequence length="265" mass="30700">MNMEHKSINEIGSYEQRREKYYKYLEKIFISEEAFQSTNMDIDVHEWIIQRAQSANPYQAKEDNRELEITELLNLLNRIDERVNSEFLEISGSNRVFIKVKDAKTELSELSSGFASILKIMQSIIAGYSYFTNETNIAHVRGVVFIDEIESHLHTKWQATIIPTLKRLFPNTTFYITTHSAIILSQLEHGEAYELYRDQEDGLVKTALIEHPNNAALVDLLKDAFDIDMNRLKLARDNAGQQKQAKKLLSDMLQKRIDELKEGAQ</sequence>
<organism evidence="2 3">
    <name type="scientific">Psychrobacter aestuarii</name>
    <dbReference type="NCBI Taxonomy" id="556327"/>
    <lineage>
        <taxon>Bacteria</taxon>
        <taxon>Pseudomonadati</taxon>
        <taxon>Pseudomonadota</taxon>
        <taxon>Gammaproteobacteria</taxon>
        <taxon>Moraxellales</taxon>
        <taxon>Moraxellaceae</taxon>
        <taxon>Psychrobacter</taxon>
    </lineage>
</organism>
<dbReference type="InterPro" id="IPR027417">
    <property type="entry name" value="P-loop_NTPase"/>
</dbReference>
<evidence type="ECO:0000259" key="1">
    <source>
        <dbReference type="Pfam" id="PF13304"/>
    </source>
</evidence>
<dbReference type="Proteomes" id="UP001501787">
    <property type="component" value="Unassembled WGS sequence"/>
</dbReference>
<dbReference type="SUPFAM" id="SSF52540">
    <property type="entry name" value="P-loop containing nucleoside triphosphate hydrolases"/>
    <property type="match status" value="1"/>
</dbReference>
<dbReference type="PANTHER" id="PTHR43581">
    <property type="entry name" value="ATP/GTP PHOSPHATASE"/>
    <property type="match status" value="1"/>
</dbReference>
<dbReference type="InterPro" id="IPR051396">
    <property type="entry name" value="Bact_Antivir_Def_Nuclease"/>
</dbReference>
<dbReference type="InterPro" id="IPR003959">
    <property type="entry name" value="ATPase_AAA_core"/>
</dbReference>
<keyword evidence="3" id="KW-1185">Reference proteome</keyword>
<name>A0ABN0VJP2_9GAMM</name>
<comment type="caution">
    <text evidence="2">The sequence shown here is derived from an EMBL/GenBank/DDBJ whole genome shotgun (WGS) entry which is preliminary data.</text>
</comment>
<proteinExistence type="predicted"/>